<keyword evidence="6" id="KW-0547">Nucleotide-binding</keyword>
<evidence type="ECO:0000256" key="9">
    <source>
        <dbReference type="ARBA" id="ARBA00023136"/>
    </source>
</evidence>
<organism evidence="11 12">
    <name type="scientific">Paranoxybacillus vitaminiphilus</name>
    <dbReference type="NCBI Taxonomy" id="581036"/>
    <lineage>
        <taxon>Bacteria</taxon>
        <taxon>Bacillati</taxon>
        <taxon>Bacillota</taxon>
        <taxon>Bacilli</taxon>
        <taxon>Bacillales</taxon>
        <taxon>Anoxybacillaceae</taxon>
        <taxon>Paranoxybacillus</taxon>
    </lineage>
</organism>
<sequence length="265" mass="29970">MTLLSVRKLNIAFHNKPILKNVDFNIRQGEWFTLIGESGSGKSITASAIGGLLPGEMIITSGSICFEDKDITMLSNKEFRKLRGKEISFVFQDYQSSFTPFIKIGKQMDEMIQAHCQLTKEERREKALEALEEVQLPAERVYDSYPFQLSGGQLQRASIAMAMMLKPKLLIADEPTTALDSITTIHVLEIMANMKKKMNCSILFITHDIRQAKKYSNTIGVMKQGEIVEIGTKETIMYHPSHPYTKLLLNAAPTIRRLDQNIVLQ</sequence>
<dbReference type="SUPFAM" id="SSF52540">
    <property type="entry name" value="P-loop containing nucleoside triphosphate hydrolases"/>
    <property type="match status" value="1"/>
</dbReference>
<dbReference type="InterPro" id="IPR003593">
    <property type="entry name" value="AAA+_ATPase"/>
</dbReference>
<dbReference type="GO" id="GO:0005524">
    <property type="term" value="F:ATP binding"/>
    <property type="evidence" value="ECO:0007669"/>
    <property type="project" value="UniProtKB-KW"/>
</dbReference>
<dbReference type="InterPro" id="IPR013563">
    <property type="entry name" value="Oligopep_ABC_C"/>
</dbReference>
<dbReference type="OrthoDB" id="9802264at2"/>
<dbReference type="InterPro" id="IPR027417">
    <property type="entry name" value="P-loop_NTPase"/>
</dbReference>
<evidence type="ECO:0000259" key="10">
    <source>
        <dbReference type="PROSITE" id="PS50893"/>
    </source>
</evidence>
<dbReference type="GO" id="GO:0005886">
    <property type="term" value="C:plasma membrane"/>
    <property type="evidence" value="ECO:0007669"/>
    <property type="project" value="UniProtKB-SubCell"/>
</dbReference>
<dbReference type="PANTHER" id="PTHR43297:SF14">
    <property type="entry name" value="ATPASE AAA-TYPE CORE DOMAIN-CONTAINING PROTEIN"/>
    <property type="match status" value="1"/>
</dbReference>
<keyword evidence="3" id="KW-0813">Transport</keyword>
<gene>
    <name evidence="11" type="ORF">B0I26_10219</name>
</gene>
<comment type="caution">
    <text evidence="11">The sequence shown here is derived from an EMBL/GenBank/DDBJ whole genome shotgun (WGS) entry which is preliminary data.</text>
</comment>
<keyword evidence="12" id="KW-1185">Reference proteome</keyword>
<evidence type="ECO:0000256" key="4">
    <source>
        <dbReference type="ARBA" id="ARBA00022475"/>
    </source>
</evidence>
<comment type="subcellular location">
    <subcellularLocation>
        <location evidence="1">Cell membrane</location>
        <topology evidence="1">Peripheral membrane protein</topology>
    </subcellularLocation>
</comment>
<dbReference type="InterPro" id="IPR003439">
    <property type="entry name" value="ABC_transporter-like_ATP-bd"/>
</dbReference>
<evidence type="ECO:0000256" key="5">
    <source>
        <dbReference type="ARBA" id="ARBA00022519"/>
    </source>
</evidence>
<evidence type="ECO:0000256" key="2">
    <source>
        <dbReference type="ARBA" id="ARBA00005417"/>
    </source>
</evidence>
<evidence type="ECO:0000313" key="11">
    <source>
        <dbReference type="EMBL" id="RAK22040.1"/>
    </source>
</evidence>
<dbReference type="InterPro" id="IPR017871">
    <property type="entry name" value="ABC_transporter-like_CS"/>
</dbReference>
<protein>
    <submittedName>
        <fullName evidence="11">Peptide/nickel transport system ATP-binding protein</fullName>
    </submittedName>
</protein>
<keyword evidence="5" id="KW-0997">Cell inner membrane</keyword>
<evidence type="ECO:0000256" key="7">
    <source>
        <dbReference type="ARBA" id="ARBA00022840"/>
    </source>
</evidence>
<dbReference type="PANTHER" id="PTHR43297">
    <property type="entry name" value="OLIGOPEPTIDE TRANSPORT ATP-BINDING PROTEIN APPD"/>
    <property type="match status" value="1"/>
</dbReference>
<evidence type="ECO:0000256" key="1">
    <source>
        <dbReference type="ARBA" id="ARBA00004202"/>
    </source>
</evidence>
<dbReference type="Proteomes" id="UP000248555">
    <property type="component" value="Unassembled WGS sequence"/>
</dbReference>
<keyword evidence="7 11" id="KW-0067">ATP-binding</keyword>
<evidence type="ECO:0000256" key="3">
    <source>
        <dbReference type="ARBA" id="ARBA00022448"/>
    </source>
</evidence>
<dbReference type="PROSITE" id="PS00211">
    <property type="entry name" value="ABC_TRANSPORTER_1"/>
    <property type="match status" value="1"/>
</dbReference>
<evidence type="ECO:0000313" key="12">
    <source>
        <dbReference type="Proteomes" id="UP000248555"/>
    </source>
</evidence>
<dbReference type="EMBL" id="QLMH01000002">
    <property type="protein sequence ID" value="RAK22040.1"/>
    <property type="molecule type" value="Genomic_DNA"/>
</dbReference>
<reference evidence="11 12" key="1">
    <citation type="submission" date="2018-06" db="EMBL/GenBank/DDBJ databases">
        <title>Genomic Encyclopedia of Type Strains, Phase III (KMG-III): the genomes of soil and plant-associated and newly described type strains.</title>
        <authorList>
            <person name="Whitman W."/>
        </authorList>
    </citation>
    <scope>NUCLEOTIDE SEQUENCE [LARGE SCALE GENOMIC DNA]</scope>
    <source>
        <strain evidence="11 12">CGMCC 1.8979</strain>
    </source>
</reference>
<comment type="similarity">
    <text evidence="2">Belongs to the ABC transporter superfamily.</text>
</comment>
<dbReference type="GO" id="GO:0016887">
    <property type="term" value="F:ATP hydrolysis activity"/>
    <property type="evidence" value="ECO:0007669"/>
    <property type="project" value="InterPro"/>
</dbReference>
<evidence type="ECO:0000256" key="6">
    <source>
        <dbReference type="ARBA" id="ARBA00022741"/>
    </source>
</evidence>
<name>A0A327YMB4_9BACL</name>
<keyword evidence="4" id="KW-1003">Cell membrane</keyword>
<keyword evidence="9" id="KW-0472">Membrane</keyword>
<dbReference type="InterPro" id="IPR050388">
    <property type="entry name" value="ABC_Ni/Peptide_Import"/>
</dbReference>
<dbReference type="Pfam" id="PF08352">
    <property type="entry name" value="oligo_HPY"/>
    <property type="match status" value="1"/>
</dbReference>
<dbReference type="Gene3D" id="3.40.50.300">
    <property type="entry name" value="P-loop containing nucleotide triphosphate hydrolases"/>
    <property type="match status" value="1"/>
</dbReference>
<dbReference type="CDD" id="cd03257">
    <property type="entry name" value="ABC_NikE_OppD_transporters"/>
    <property type="match status" value="1"/>
</dbReference>
<evidence type="ECO:0000256" key="8">
    <source>
        <dbReference type="ARBA" id="ARBA00022967"/>
    </source>
</evidence>
<dbReference type="AlphaFoldDB" id="A0A327YMB4"/>
<accession>A0A327YMB4</accession>
<keyword evidence="8" id="KW-1278">Translocase</keyword>
<dbReference type="GO" id="GO:0015833">
    <property type="term" value="P:peptide transport"/>
    <property type="evidence" value="ECO:0007669"/>
    <property type="project" value="InterPro"/>
</dbReference>
<dbReference type="PROSITE" id="PS50893">
    <property type="entry name" value="ABC_TRANSPORTER_2"/>
    <property type="match status" value="1"/>
</dbReference>
<dbReference type="SMART" id="SM00382">
    <property type="entry name" value="AAA"/>
    <property type="match status" value="1"/>
</dbReference>
<feature type="domain" description="ABC transporter" evidence="10">
    <location>
        <begin position="1"/>
        <end position="249"/>
    </location>
</feature>
<proteinExistence type="inferred from homology"/>
<dbReference type="Pfam" id="PF00005">
    <property type="entry name" value="ABC_tran"/>
    <property type="match status" value="1"/>
</dbReference>
<dbReference type="RefSeq" id="WP_111643908.1">
    <property type="nucleotide sequence ID" value="NZ_QLMH01000002.1"/>
</dbReference>